<evidence type="ECO:0000313" key="2">
    <source>
        <dbReference type="Proteomes" id="UP000639973"/>
    </source>
</evidence>
<accession>A0ABQ2GGD2</accession>
<proteinExistence type="predicted"/>
<name>A0ABQ2GGD2_9DEIO</name>
<reference evidence="2" key="1">
    <citation type="journal article" date="2019" name="Int. J. Syst. Evol. Microbiol.">
        <title>The Global Catalogue of Microorganisms (GCM) 10K type strain sequencing project: providing services to taxonomists for standard genome sequencing and annotation.</title>
        <authorList>
            <consortium name="The Broad Institute Genomics Platform"/>
            <consortium name="The Broad Institute Genome Sequencing Center for Infectious Disease"/>
            <person name="Wu L."/>
            <person name="Ma J."/>
        </authorList>
    </citation>
    <scope>NUCLEOTIDE SEQUENCE [LARGE SCALE GENOMIC DNA]</scope>
    <source>
        <strain evidence="2">JCM 15442</strain>
    </source>
</reference>
<keyword evidence="2" id="KW-1185">Reference proteome</keyword>
<dbReference type="Proteomes" id="UP000639973">
    <property type="component" value="Unassembled WGS sequence"/>
</dbReference>
<evidence type="ECO:0000313" key="1">
    <source>
        <dbReference type="EMBL" id="GGL95170.1"/>
    </source>
</evidence>
<organism evidence="1 2">
    <name type="scientific">Deinococcus aerolatus</name>
    <dbReference type="NCBI Taxonomy" id="522487"/>
    <lineage>
        <taxon>Bacteria</taxon>
        <taxon>Thermotogati</taxon>
        <taxon>Deinococcota</taxon>
        <taxon>Deinococci</taxon>
        <taxon>Deinococcales</taxon>
        <taxon>Deinococcaceae</taxon>
        <taxon>Deinococcus</taxon>
    </lineage>
</organism>
<comment type="caution">
    <text evidence="1">The sequence shown here is derived from an EMBL/GenBank/DDBJ whole genome shotgun (WGS) entry which is preliminary data.</text>
</comment>
<gene>
    <name evidence="1" type="ORF">GCM10010840_36580</name>
</gene>
<dbReference type="EMBL" id="BMOL01000044">
    <property type="protein sequence ID" value="GGL95170.1"/>
    <property type="molecule type" value="Genomic_DNA"/>
</dbReference>
<sequence length="76" mass="7857">MLLIAFSNGGGNAGAGVVVEILDPSVQAQKFLDPFPPLESKLLPHLTLCGPVGLLNPVIAAGRPDYLLILHSIEAG</sequence>
<protein>
    <submittedName>
        <fullName evidence="1">Uncharacterized protein</fullName>
    </submittedName>
</protein>